<dbReference type="SUPFAM" id="SSF53167">
    <property type="entry name" value="Purine and uridine phosphorylases"/>
    <property type="match status" value="1"/>
</dbReference>
<dbReference type="EMBL" id="JBBHLC010000079">
    <property type="protein sequence ID" value="MEJ5865415.1"/>
    <property type="molecule type" value="Genomic_DNA"/>
</dbReference>
<comment type="caution">
    <text evidence="5">The sequence shown here is derived from an EMBL/GenBank/DDBJ whole genome shotgun (WGS) entry which is preliminary data.</text>
</comment>
<evidence type="ECO:0000259" key="4">
    <source>
        <dbReference type="Pfam" id="PF10423"/>
    </source>
</evidence>
<reference evidence="5 6" key="1">
    <citation type="submission" date="2024-02" db="EMBL/GenBank/DDBJ databases">
        <title>Identification of pathogenicity and growth-promoting function of Pseudomonas putida variant.</title>
        <authorList>
            <person name="Sun J."/>
        </authorList>
    </citation>
    <scope>NUCLEOTIDE SEQUENCE [LARGE SCALE GENOMIC DNA]</scope>
    <source>
        <strain evidence="5 6">A03</strain>
    </source>
</reference>
<dbReference type="RefSeq" id="WP_186534756.1">
    <property type="nucleotide sequence ID" value="NZ_JABWRF020000002.1"/>
</dbReference>
<name>A0ABU8QXL7_9PSED</name>
<dbReference type="Gene3D" id="3.30.1730.10">
    <property type="entry name" value="AMP nucleoside phosphorylase, N-terminal domain"/>
    <property type="match status" value="1"/>
</dbReference>
<dbReference type="GO" id="GO:0008714">
    <property type="term" value="F:AMP nucleosidase activity"/>
    <property type="evidence" value="ECO:0007669"/>
    <property type="project" value="UniProtKB-EC"/>
</dbReference>
<dbReference type="HAMAP" id="MF_01932">
    <property type="entry name" value="AMP_nucleosidase"/>
    <property type="match status" value="1"/>
</dbReference>
<dbReference type="InterPro" id="IPR037109">
    <property type="entry name" value="AMP_N_sf"/>
</dbReference>
<feature type="domain" description="AMP nucleoside phosphorylase N-terminal" evidence="4">
    <location>
        <begin position="21"/>
        <end position="176"/>
    </location>
</feature>
<dbReference type="EC" id="3.2.2.4" evidence="1 2"/>
<organism evidence="5 6">
    <name type="scientific">Pseudomonas farsensis</name>
    <dbReference type="NCBI Taxonomy" id="2745492"/>
    <lineage>
        <taxon>Bacteria</taxon>
        <taxon>Pseudomonadati</taxon>
        <taxon>Pseudomonadota</taxon>
        <taxon>Gammaproteobacteria</taxon>
        <taxon>Pseudomonadales</taxon>
        <taxon>Pseudomonadaceae</taxon>
        <taxon>Pseudomonas</taxon>
    </lineage>
</organism>
<dbReference type="PANTHER" id="PTHR43691">
    <property type="entry name" value="URIDINE PHOSPHORYLASE"/>
    <property type="match status" value="1"/>
</dbReference>
<sequence>MSEDRIPSVSQAFEVVTTPEQAVDRLAALHEQATGALSQALKRYLKDRTEPGEDERALYRYPALRLTYFSQGEVAATTRAYAKVQVAGTYSVTVTQPAAFRGYLLEQLRPLMHDYTVTVEVGVSEQNIPYPYVVDQGDELAGSGITAAQLARVFPSTDLSAATDNIADGLYDWESAETLPLALFDAARTDFSLRRLVHYTGSDWRHMQPWILLTNYHRYVDQFIAHGLEQLRDDPRFVRMVLPGNVVIEKAMDNGEAQALVAGVVWHRYQMPAYHLIAADGDGVTLVNIGVGPSNAKNITDHLAVLRPHCWLMIGHCGGLRQSQTIGDYVLAHAYMRRDGILDRVVPPNIPIPALAEVQMALQEAAAQVTGERGEQLKKRLRTGTVLTYDDRNWELRWAQERPLINLSRAVAVDMESGTIAAQGYRLRVPYGTLLCVSDKPLHSEIKLPGSANAFYNRAVSQHLKIGIAALDLLRTELNSLHSRKLRSFDEPPFR</sequence>
<keyword evidence="5" id="KW-0326">Glycosidase</keyword>
<comment type="function">
    <text evidence="1">Catalyzes the hydrolysis of the N-glycosidic bond of AMP to form adenine and ribose 5-phosphate. Involved in regulation of AMP concentrations.</text>
</comment>
<dbReference type="NCBIfam" id="NF006142">
    <property type="entry name" value="PRK08292.1"/>
    <property type="match status" value="1"/>
</dbReference>
<dbReference type="InterPro" id="IPR011271">
    <property type="entry name" value="AMP_nucleosidase"/>
</dbReference>
<comment type="similarity">
    <text evidence="1">Belongs to the AMP nucleosidase family.</text>
</comment>
<dbReference type="InterPro" id="IPR000845">
    <property type="entry name" value="Nucleoside_phosphorylase_d"/>
</dbReference>
<evidence type="ECO:0000259" key="3">
    <source>
        <dbReference type="Pfam" id="PF01048"/>
    </source>
</evidence>
<dbReference type="InterPro" id="IPR018953">
    <property type="entry name" value="AMP_nucleoside_Pase_N"/>
</dbReference>
<evidence type="ECO:0000313" key="5">
    <source>
        <dbReference type="EMBL" id="MEJ5865415.1"/>
    </source>
</evidence>
<dbReference type="NCBIfam" id="TIGR01717">
    <property type="entry name" value="AMP-nucleosdse"/>
    <property type="match status" value="1"/>
</dbReference>
<accession>A0ABU8QXL7</accession>
<dbReference type="Gene3D" id="3.40.50.1580">
    <property type="entry name" value="Nucleoside phosphorylase domain"/>
    <property type="match status" value="1"/>
</dbReference>
<evidence type="ECO:0000256" key="1">
    <source>
        <dbReference type="HAMAP-Rule" id="MF_01932"/>
    </source>
</evidence>
<dbReference type="PANTHER" id="PTHR43691:SF6">
    <property type="entry name" value="AMP NUCLEOSIDASE"/>
    <property type="match status" value="1"/>
</dbReference>
<keyword evidence="6" id="KW-1185">Reference proteome</keyword>
<keyword evidence="1 5" id="KW-0378">Hydrolase</keyword>
<protein>
    <recommendedName>
        <fullName evidence="1 2">AMP nucleosidase</fullName>
        <ecNumber evidence="1 2">3.2.2.4</ecNumber>
    </recommendedName>
</protein>
<proteinExistence type="inferred from homology"/>
<comment type="catalytic activity">
    <reaction evidence="1">
        <text>AMP + H2O = D-ribose 5-phosphate + adenine</text>
        <dbReference type="Rhea" id="RHEA:20129"/>
        <dbReference type="ChEBI" id="CHEBI:15377"/>
        <dbReference type="ChEBI" id="CHEBI:16708"/>
        <dbReference type="ChEBI" id="CHEBI:78346"/>
        <dbReference type="ChEBI" id="CHEBI:456215"/>
        <dbReference type="EC" id="3.2.2.4"/>
    </reaction>
</comment>
<dbReference type="Proteomes" id="UP001380290">
    <property type="component" value="Unassembled WGS sequence"/>
</dbReference>
<evidence type="ECO:0000256" key="2">
    <source>
        <dbReference type="NCBIfam" id="TIGR01717"/>
    </source>
</evidence>
<gene>
    <name evidence="1 5" type="primary">amn</name>
    <name evidence="5" type="ORF">V7S98_19565</name>
</gene>
<dbReference type="Pfam" id="PF01048">
    <property type="entry name" value="PNP_UDP_1"/>
    <property type="match status" value="1"/>
</dbReference>
<dbReference type="Pfam" id="PF10423">
    <property type="entry name" value="AMNp_N"/>
    <property type="match status" value="1"/>
</dbReference>
<feature type="domain" description="Nucleoside phosphorylase" evidence="3">
    <location>
        <begin position="277"/>
        <end position="463"/>
    </location>
</feature>
<dbReference type="InterPro" id="IPR035994">
    <property type="entry name" value="Nucleoside_phosphorylase_sf"/>
</dbReference>
<evidence type="ECO:0000313" key="6">
    <source>
        <dbReference type="Proteomes" id="UP001380290"/>
    </source>
</evidence>